<dbReference type="GO" id="GO:0005634">
    <property type="term" value="C:nucleus"/>
    <property type="evidence" value="ECO:0007669"/>
    <property type="project" value="UniProtKB-SubCell"/>
</dbReference>
<keyword evidence="9" id="KW-1185">Reference proteome</keyword>
<comment type="function">
    <text evidence="5">Key component of the cytosolic iron-sulfur protein assembly (CIA) complex, a multiprotein complex that mediates the incorporation of iron-sulfur cluster into apoproteins specifically involved in DNA metabolism and genomic integrity. In the CIA complex, MMS19 acts as an adapter between early-acting CIA components and a subset of cellular target iron-sulfur proteins.</text>
</comment>
<comment type="subcellular location">
    <subcellularLocation>
        <location evidence="1 5">Nucleus</location>
    </subcellularLocation>
</comment>
<evidence type="ECO:0000256" key="1">
    <source>
        <dbReference type="ARBA" id="ARBA00004123"/>
    </source>
</evidence>
<reference evidence="9" key="1">
    <citation type="journal article" date="2016" name="Genome Announc.">
        <title>Genome sequences of three species of Hanseniaspora isolated from spontaneous wine fermentations.</title>
        <authorList>
            <person name="Sternes P.R."/>
            <person name="Lee D."/>
            <person name="Kutyna D.R."/>
            <person name="Borneman A.R."/>
        </authorList>
    </citation>
    <scope>NUCLEOTIDE SEQUENCE [LARGE SCALE GENOMIC DNA]</scope>
    <source>
        <strain evidence="9">AWRI3579</strain>
    </source>
</reference>
<dbReference type="STRING" id="56408.A0A1E5RNP5"/>
<dbReference type="InterPro" id="IPR011989">
    <property type="entry name" value="ARM-like"/>
</dbReference>
<organism evidence="8 9">
    <name type="scientific">Hanseniaspora osmophila</name>
    <dbReference type="NCBI Taxonomy" id="56408"/>
    <lineage>
        <taxon>Eukaryota</taxon>
        <taxon>Fungi</taxon>
        <taxon>Dikarya</taxon>
        <taxon>Ascomycota</taxon>
        <taxon>Saccharomycotina</taxon>
        <taxon>Saccharomycetes</taxon>
        <taxon>Saccharomycodales</taxon>
        <taxon>Saccharomycodaceae</taxon>
        <taxon>Hanseniaspora</taxon>
    </lineage>
</organism>
<dbReference type="AlphaFoldDB" id="A0A1E5RNP5"/>
<sequence>MTTVQKQLQTELSLFKATWNINKADSAEACARTAKLIEDQANDLKLLHVVMSLREAMISEDESERKMGITFLSWTLANLDVSSLRINDCDVIFDFYFNKLQYEIEDSECLKEIVGGLRSILLMKWFTNQKSVIKLLEFLKESYNSTQYLASVRYEMFLLVDGILGKLLSSTTELTKESLMNSAAEKFIETFLNIANGEKDPRNLLLSFSLNEKITTNLPSDVVYKHSQELFDILFCYFPITFKPPKNDPYKITNADLKLTLRKAISSCTFFDDDCFNNMIDKLAASSPSVKNDTLLTIKACIENYEFQSVLKFWLQIWEALKFDIMRNNSEDKYEDEGINNYQECINVVVALCKKFLEQKNGENFDIILKKIYQDLENNFINGKNLKQSCGILSSLSSIDETSFNKVMEKVMPLFFDEKKLQESQSDVNLEQMKLLLLNLSFFFDSYTTVFNDKSEPSPKGNELENYKDEILLLLSKALTGTSKNEIAIKTLSIVQFTKLVNMKDFLSESEVYMSVQYLTDSLLEADDKNIYHACLEGLKSITLKYEQVVESLTVNKLLESLRGFTEGSTEKVLRIIIDFTCSKDLFMNVCVAGLLDVIMEQQANIEYVFLLAGSIYKLVDSHSGCFDEHTQNCIIEKLYGLVSTNEVLFREDGIMEIVSNVLFQTLLKSSIQHQKEFYDLHVANFADSLFAEPTRMVILLSKILAALDLSIDISAIESHFQEIPKMIHSINQKEEADEFMKTGYYELVCVLTNKNPQLLTQTSEQILQQTNDIQLVVWTVKGLVLQNDKTIGDTISFLIRLLDDDQYGSIVSACFLILVTELPIFQKYKNMNNMNIKMLHKQKLFHITVPKLIENFKSTKDVELKSRYLTSLSYILKSTPTQIKSNFTVQLMPLLLEALNVSNSDVKASSLQTIKDTLETQSDIIAQHIHTLVGQCLGLLDYTDECNSIKVRHLSLDILHLFTKTIPVNYLQPYKKEILKKMVISLEDPKRMIRKLATDTRESYYGLGQVVI</sequence>
<comment type="caution">
    <text evidence="8">The sequence shown here is derived from an EMBL/GenBank/DDBJ whole genome shotgun (WGS) entry which is preliminary data.</text>
</comment>
<dbReference type="Proteomes" id="UP000095728">
    <property type="component" value="Unassembled WGS sequence"/>
</dbReference>
<dbReference type="GO" id="GO:0016226">
    <property type="term" value="P:iron-sulfur cluster assembly"/>
    <property type="evidence" value="ECO:0007669"/>
    <property type="project" value="UniProtKB-UniRule"/>
</dbReference>
<evidence type="ECO:0000256" key="2">
    <source>
        <dbReference type="ARBA" id="ARBA00009340"/>
    </source>
</evidence>
<dbReference type="GO" id="GO:0051604">
    <property type="term" value="P:protein maturation"/>
    <property type="evidence" value="ECO:0007669"/>
    <property type="project" value="UniProtKB-UniRule"/>
</dbReference>
<keyword evidence="5" id="KW-0227">DNA damage</keyword>
<dbReference type="Pfam" id="PF14500">
    <property type="entry name" value="MMS19_N"/>
    <property type="match status" value="1"/>
</dbReference>
<keyword evidence="3" id="KW-0677">Repeat</keyword>
<dbReference type="Gene3D" id="1.25.10.10">
    <property type="entry name" value="Leucine-rich Repeat Variant"/>
    <property type="match status" value="1"/>
</dbReference>
<gene>
    <name evidence="8" type="ORF">AWRI3579_g799</name>
</gene>
<dbReference type="InterPro" id="IPR039920">
    <property type="entry name" value="MMS19"/>
</dbReference>
<protein>
    <recommendedName>
        <fullName evidence="5">MMS19 nucleotide excision repair protein</fullName>
    </recommendedName>
</protein>
<evidence type="ECO:0000256" key="3">
    <source>
        <dbReference type="ARBA" id="ARBA00022737"/>
    </source>
</evidence>
<evidence type="ECO:0000259" key="7">
    <source>
        <dbReference type="Pfam" id="PF14500"/>
    </source>
</evidence>
<dbReference type="SUPFAM" id="SSF48371">
    <property type="entry name" value="ARM repeat"/>
    <property type="match status" value="1"/>
</dbReference>
<dbReference type="EMBL" id="LPNM01000005">
    <property type="protein sequence ID" value="OEJ88509.1"/>
    <property type="molecule type" value="Genomic_DNA"/>
</dbReference>
<dbReference type="Pfam" id="PF12460">
    <property type="entry name" value="MMS19_C"/>
    <property type="match status" value="1"/>
</dbReference>
<dbReference type="GO" id="GO:0097361">
    <property type="term" value="C:cytosolic [4Fe-4S] assembly targeting complex"/>
    <property type="evidence" value="ECO:0007669"/>
    <property type="project" value="UniProtKB-UniRule"/>
</dbReference>
<keyword evidence="4 5" id="KW-0539">Nucleus</keyword>
<keyword evidence="5" id="KW-0234">DNA repair</keyword>
<evidence type="ECO:0000313" key="8">
    <source>
        <dbReference type="EMBL" id="OEJ88509.1"/>
    </source>
</evidence>
<dbReference type="GO" id="GO:0006281">
    <property type="term" value="P:DNA repair"/>
    <property type="evidence" value="ECO:0007669"/>
    <property type="project" value="UniProtKB-UniRule"/>
</dbReference>
<dbReference type="InterPro" id="IPR029240">
    <property type="entry name" value="MMS19_N"/>
</dbReference>
<evidence type="ECO:0000313" key="9">
    <source>
        <dbReference type="Proteomes" id="UP000095728"/>
    </source>
</evidence>
<dbReference type="FunCoup" id="A0A1E5RNP5">
    <property type="interactions" value="992"/>
</dbReference>
<comment type="similarity">
    <text evidence="2 5">Belongs to the MET18/MMS19 family.</text>
</comment>
<evidence type="ECO:0000256" key="4">
    <source>
        <dbReference type="ARBA" id="ARBA00023242"/>
    </source>
</evidence>
<name>A0A1E5RNP5_9ASCO</name>
<dbReference type="PANTHER" id="PTHR12891">
    <property type="entry name" value="DNA REPAIR/TRANSCRIPTION PROTEIN MET18/MMS19"/>
    <property type="match status" value="1"/>
</dbReference>
<dbReference type="InParanoid" id="A0A1E5RNP5"/>
<evidence type="ECO:0000256" key="5">
    <source>
        <dbReference type="RuleBase" id="RU367072"/>
    </source>
</evidence>
<dbReference type="InterPro" id="IPR024687">
    <property type="entry name" value="MMS19_C"/>
</dbReference>
<accession>A0A1E5RNP5</accession>
<feature type="domain" description="MMS19 N-terminal" evidence="7">
    <location>
        <begin position="50"/>
        <end position="326"/>
    </location>
</feature>
<evidence type="ECO:0000259" key="6">
    <source>
        <dbReference type="Pfam" id="PF12460"/>
    </source>
</evidence>
<dbReference type="InterPro" id="IPR016024">
    <property type="entry name" value="ARM-type_fold"/>
</dbReference>
<dbReference type="PANTHER" id="PTHR12891:SF0">
    <property type="entry name" value="MMS19 NUCLEOTIDE EXCISION REPAIR PROTEIN HOMOLOG"/>
    <property type="match status" value="1"/>
</dbReference>
<feature type="domain" description="MMS19 C-terminal" evidence="6">
    <location>
        <begin position="573"/>
        <end position="964"/>
    </location>
</feature>
<proteinExistence type="inferred from homology"/>
<dbReference type="OrthoDB" id="342900at2759"/>